<dbReference type="GO" id="GO:0000049">
    <property type="term" value="F:tRNA binding"/>
    <property type="evidence" value="ECO:0007669"/>
    <property type="project" value="InterPro"/>
</dbReference>
<dbReference type="Proteomes" id="UP000828390">
    <property type="component" value="Unassembled WGS sequence"/>
</dbReference>
<accession>A0A9D4JAY0</accession>
<evidence type="ECO:0000256" key="2">
    <source>
        <dbReference type="ARBA" id="ARBA00007894"/>
    </source>
</evidence>
<comment type="catalytic activity">
    <reaction evidence="14">
        <text>tRNA(Glu) + L-glutamate + ATP = L-glutamyl-tRNA(Glu) + AMP + diphosphate</text>
        <dbReference type="Rhea" id="RHEA:23540"/>
        <dbReference type="Rhea" id="RHEA-COMP:9663"/>
        <dbReference type="Rhea" id="RHEA-COMP:9680"/>
        <dbReference type="ChEBI" id="CHEBI:29985"/>
        <dbReference type="ChEBI" id="CHEBI:30616"/>
        <dbReference type="ChEBI" id="CHEBI:33019"/>
        <dbReference type="ChEBI" id="CHEBI:78442"/>
        <dbReference type="ChEBI" id="CHEBI:78520"/>
        <dbReference type="ChEBI" id="CHEBI:456215"/>
        <dbReference type="EC" id="6.1.1.17"/>
    </reaction>
    <physiologicalReaction direction="left-to-right" evidence="14">
        <dbReference type="Rhea" id="RHEA:23541"/>
    </physiologicalReaction>
</comment>
<dbReference type="EC" id="6.1.1.24" evidence="10"/>
<organism evidence="20 21">
    <name type="scientific">Dreissena polymorpha</name>
    <name type="common">Zebra mussel</name>
    <name type="synonym">Mytilus polymorpha</name>
    <dbReference type="NCBI Taxonomy" id="45954"/>
    <lineage>
        <taxon>Eukaryota</taxon>
        <taxon>Metazoa</taxon>
        <taxon>Spiralia</taxon>
        <taxon>Lophotrochozoa</taxon>
        <taxon>Mollusca</taxon>
        <taxon>Bivalvia</taxon>
        <taxon>Autobranchia</taxon>
        <taxon>Heteroconchia</taxon>
        <taxon>Euheterodonta</taxon>
        <taxon>Imparidentia</taxon>
        <taxon>Neoheterodontei</taxon>
        <taxon>Myida</taxon>
        <taxon>Dreissenoidea</taxon>
        <taxon>Dreissenidae</taxon>
        <taxon>Dreissena</taxon>
    </lineage>
</organism>
<dbReference type="GO" id="GO:0005524">
    <property type="term" value="F:ATP binding"/>
    <property type="evidence" value="ECO:0007669"/>
    <property type="project" value="UniProtKB-KW"/>
</dbReference>
<dbReference type="Pfam" id="PF00749">
    <property type="entry name" value="tRNA-synt_1c"/>
    <property type="match status" value="1"/>
</dbReference>
<evidence type="ECO:0000259" key="18">
    <source>
        <dbReference type="Pfam" id="PF00749"/>
    </source>
</evidence>
<feature type="domain" description="Glutamyl/glutaminyl-tRNA synthetase class Ib catalytic" evidence="18">
    <location>
        <begin position="26"/>
        <end position="327"/>
    </location>
</feature>
<sequence>MALPMRNVRFIFQFCRRYGVSSANAVRVRFAPSPTGMMHLGGLRTALFNYLFAKSNNGSFLLRIEDTDLTRKVPGAVEKLEDILDWAGLTPDESPNKGGQYGPYIQSERLSLYHDNVNTLLESGHCYRCFCTEKRLSLMKKDAIARQENRKYDNRCRNMTEQEMEKKIAQKVPYVIRFKYEPMREPWTDLVYGLMVENVDSEESYREGDFVVIKSDGYPTYHFANVVDDHHMRISHVLRGAEWSISTPKHLQMYKAFGWEPPLYAHLPLILNQDGTKLSKRQGDIHVEHFKDQGLEPDALLNYLTTVNKGFKGPTDGKTLKELVVMFSLELVNRHSSRLQPEKLPPLNRLHLQRQFSGQQRQNIVDQTRDIIESYFKHRLTDKHILTDHYLESIINWAIAHRISRLEELTESMIEFIWVRPSKDKILTLAKKDTSCEKVINGVKSCLDAVETFTDEAIKNVLKNFCKSQNLKTVHLMKILRSALSESE</sequence>
<evidence type="ECO:0000256" key="17">
    <source>
        <dbReference type="RuleBase" id="RU363037"/>
    </source>
</evidence>
<evidence type="ECO:0000256" key="13">
    <source>
        <dbReference type="ARBA" id="ARBA00044313"/>
    </source>
</evidence>
<evidence type="ECO:0000256" key="15">
    <source>
        <dbReference type="ARBA" id="ARBA00047479"/>
    </source>
</evidence>
<reference evidence="20" key="1">
    <citation type="journal article" date="2019" name="bioRxiv">
        <title>The Genome of the Zebra Mussel, Dreissena polymorpha: A Resource for Invasive Species Research.</title>
        <authorList>
            <person name="McCartney M.A."/>
            <person name="Auch B."/>
            <person name="Kono T."/>
            <person name="Mallez S."/>
            <person name="Zhang Y."/>
            <person name="Obille A."/>
            <person name="Becker A."/>
            <person name="Abrahante J.E."/>
            <person name="Garbe J."/>
            <person name="Badalamenti J.P."/>
            <person name="Herman A."/>
            <person name="Mangelson H."/>
            <person name="Liachko I."/>
            <person name="Sullivan S."/>
            <person name="Sone E.D."/>
            <person name="Koren S."/>
            <person name="Silverstein K.A.T."/>
            <person name="Beckman K.B."/>
            <person name="Gohl D.M."/>
        </authorList>
    </citation>
    <scope>NUCLEOTIDE SEQUENCE</scope>
    <source>
        <strain evidence="20">Duluth1</strain>
        <tissue evidence="20">Whole animal</tissue>
    </source>
</reference>
<dbReference type="InterPro" id="IPR020751">
    <property type="entry name" value="aa-tRNA-synth_I_codon-bd_sub2"/>
</dbReference>
<dbReference type="InterPro" id="IPR000924">
    <property type="entry name" value="Glu/Gln-tRNA-synth"/>
</dbReference>
<evidence type="ECO:0000256" key="1">
    <source>
        <dbReference type="ARBA" id="ARBA00004173"/>
    </source>
</evidence>
<reference evidence="20" key="2">
    <citation type="submission" date="2020-11" db="EMBL/GenBank/DDBJ databases">
        <authorList>
            <person name="McCartney M.A."/>
            <person name="Auch B."/>
            <person name="Kono T."/>
            <person name="Mallez S."/>
            <person name="Becker A."/>
            <person name="Gohl D.M."/>
            <person name="Silverstein K.A.T."/>
            <person name="Koren S."/>
            <person name="Bechman K.B."/>
            <person name="Herman A."/>
            <person name="Abrahante J.E."/>
            <person name="Garbe J."/>
        </authorList>
    </citation>
    <scope>NUCLEOTIDE SEQUENCE</scope>
    <source>
        <strain evidence="20">Duluth1</strain>
        <tissue evidence="20">Whole animal</tissue>
    </source>
</reference>
<comment type="catalytic activity">
    <reaction evidence="15">
        <text>tRNA(Glx) + L-glutamate + ATP = L-glutamyl-tRNA(Glx) + AMP + diphosphate</text>
        <dbReference type="Rhea" id="RHEA:18397"/>
        <dbReference type="Rhea" id="RHEA-COMP:9713"/>
        <dbReference type="Rhea" id="RHEA-COMP:9716"/>
        <dbReference type="ChEBI" id="CHEBI:29985"/>
        <dbReference type="ChEBI" id="CHEBI:30616"/>
        <dbReference type="ChEBI" id="CHEBI:33019"/>
        <dbReference type="ChEBI" id="CHEBI:78442"/>
        <dbReference type="ChEBI" id="CHEBI:78520"/>
        <dbReference type="ChEBI" id="CHEBI:456215"/>
        <dbReference type="EC" id="6.1.1.24"/>
    </reaction>
    <physiologicalReaction direction="left-to-right" evidence="15">
        <dbReference type="Rhea" id="RHEA:18398"/>
    </physiologicalReaction>
</comment>
<comment type="subcellular location">
    <subcellularLocation>
        <location evidence="1">Mitochondrion</location>
    </subcellularLocation>
</comment>
<dbReference type="InterPro" id="IPR045462">
    <property type="entry name" value="aa-tRNA-synth_I_cd-bd"/>
</dbReference>
<keyword evidence="8 17" id="KW-0030">Aminoacyl-tRNA synthetase</keyword>
<dbReference type="InterPro" id="IPR004527">
    <property type="entry name" value="Glu-tRNA-ligase_bac/mito"/>
</dbReference>
<evidence type="ECO:0000256" key="10">
    <source>
        <dbReference type="ARBA" id="ARBA00044054"/>
    </source>
</evidence>
<dbReference type="HAMAP" id="MF_00022">
    <property type="entry name" value="Glu_tRNA_synth_type1"/>
    <property type="match status" value="1"/>
</dbReference>
<evidence type="ECO:0000256" key="5">
    <source>
        <dbReference type="ARBA" id="ARBA00022741"/>
    </source>
</evidence>
<evidence type="ECO:0000256" key="3">
    <source>
        <dbReference type="ARBA" id="ARBA00012835"/>
    </source>
</evidence>
<evidence type="ECO:0000256" key="6">
    <source>
        <dbReference type="ARBA" id="ARBA00022840"/>
    </source>
</evidence>
<evidence type="ECO:0000256" key="14">
    <source>
        <dbReference type="ARBA" id="ARBA00047366"/>
    </source>
</evidence>
<dbReference type="CDD" id="cd00808">
    <property type="entry name" value="GluRS_core"/>
    <property type="match status" value="1"/>
</dbReference>
<evidence type="ECO:0000256" key="8">
    <source>
        <dbReference type="ARBA" id="ARBA00023146"/>
    </source>
</evidence>
<dbReference type="GO" id="GO:0005739">
    <property type="term" value="C:mitochondrion"/>
    <property type="evidence" value="ECO:0007669"/>
    <property type="project" value="UniProtKB-SubCell"/>
</dbReference>
<evidence type="ECO:0000313" key="21">
    <source>
        <dbReference type="Proteomes" id="UP000828390"/>
    </source>
</evidence>
<name>A0A9D4JAY0_DREPO</name>
<keyword evidence="5 17" id="KW-0547">Nucleotide-binding</keyword>
<evidence type="ECO:0000256" key="16">
    <source>
        <dbReference type="ARBA" id="ARBA00047689"/>
    </source>
</evidence>
<dbReference type="InterPro" id="IPR014729">
    <property type="entry name" value="Rossmann-like_a/b/a_fold"/>
</dbReference>
<dbReference type="InterPro" id="IPR020058">
    <property type="entry name" value="Glu/Gln-tRNA-synth_Ib_cat-dom"/>
</dbReference>
<evidence type="ECO:0000256" key="11">
    <source>
        <dbReference type="ARBA" id="ARBA00044142"/>
    </source>
</evidence>
<dbReference type="GO" id="GO:0006424">
    <property type="term" value="P:glutamyl-tRNA aminoacylation"/>
    <property type="evidence" value="ECO:0007669"/>
    <property type="project" value="InterPro"/>
</dbReference>
<dbReference type="InterPro" id="IPR033910">
    <property type="entry name" value="GluRS_core"/>
</dbReference>
<dbReference type="InterPro" id="IPR049940">
    <property type="entry name" value="GluQ/Sye"/>
</dbReference>
<evidence type="ECO:0000256" key="4">
    <source>
        <dbReference type="ARBA" id="ARBA00022598"/>
    </source>
</evidence>
<gene>
    <name evidence="20" type="ORF">DPMN_134712</name>
</gene>
<evidence type="ECO:0000313" key="20">
    <source>
        <dbReference type="EMBL" id="KAH3806391.1"/>
    </source>
</evidence>
<dbReference type="Gene3D" id="3.40.50.620">
    <property type="entry name" value="HUPs"/>
    <property type="match status" value="1"/>
</dbReference>
<dbReference type="GO" id="GO:0004818">
    <property type="term" value="F:glutamate-tRNA ligase activity"/>
    <property type="evidence" value="ECO:0007669"/>
    <property type="project" value="UniProtKB-EC"/>
</dbReference>
<dbReference type="NCBIfam" id="TIGR00464">
    <property type="entry name" value="gltX_bact"/>
    <property type="match status" value="1"/>
</dbReference>
<dbReference type="GO" id="GO:0008270">
    <property type="term" value="F:zinc ion binding"/>
    <property type="evidence" value="ECO:0007669"/>
    <property type="project" value="InterPro"/>
</dbReference>
<evidence type="ECO:0000256" key="12">
    <source>
        <dbReference type="ARBA" id="ARBA00044251"/>
    </source>
</evidence>
<dbReference type="InterPro" id="IPR008925">
    <property type="entry name" value="aa_tRNA-synth_I_cd-bd_sf"/>
</dbReference>
<evidence type="ECO:0000256" key="9">
    <source>
        <dbReference type="ARBA" id="ARBA00030865"/>
    </source>
</evidence>
<dbReference type="PRINTS" id="PR00987">
    <property type="entry name" value="TRNASYNTHGLU"/>
</dbReference>
<dbReference type="PANTHER" id="PTHR43311">
    <property type="entry name" value="GLUTAMATE--TRNA LIGASE"/>
    <property type="match status" value="1"/>
</dbReference>
<comment type="similarity">
    <text evidence="2">Belongs to the class-I aminoacyl-tRNA synthetase family. Glutamate--tRNA ligase type 1 subfamily.</text>
</comment>
<evidence type="ECO:0000259" key="19">
    <source>
        <dbReference type="Pfam" id="PF19269"/>
    </source>
</evidence>
<comment type="caution">
    <text evidence="20">The sequence shown here is derived from an EMBL/GenBank/DDBJ whole genome shotgun (WGS) entry which is preliminary data.</text>
</comment>
<comment type="catalytic activity">
    <reaction evidence="16">
        <text>tRNA(Gln) + L-glutamate + ATP = L-glutamyl-tRNA(Gln) + AMP + diphosphate</text>
        <dbReference type="Rhea" id="RHEA:64612"/>
        <dbReference type="Rhea" id="RHEA-COMP:9662"/>
        <dbReference type="Rhea" id="RHEA-COMP:9684"/>
        <dbReference type="ChEBI" id="CHEBI:29985"/>
        <dbReference type="ChEBI" id="CHEBI:30616"/>
        <dbReference type="ChEBI" id="CHEBI:33019"/>
        <dbReference type="ChEBI" id="CHEBI:78442"/>
        <dbReference type="ChEBI" id="CHEBI:78520"/>
        <dbReference type="ChEBI" id="CHEBI:456215"/>
    </reaction>
    <physiologicalReaction direction="left-to-right" evidence="16">
        <dbReference type="Rhea" id="RHEA:64613"/>
    </physiologicalReaction>
</comment>
<keyword evidence="4 17" id="KW-0436">Ligase</keyword>
<feature type="domain" description="Aminoacyl-tRNA synthetase class I anticodon-binding" evidence="19">
    <location>
        <begin position="386"/>
        <end position="485"/>
    </location>
</feature>
<dbReference type="InterPro" id="IPR001412">
    <property type="entry name" value="aa-tRNA-synth_I_CS"/>
</dbReference>
<feature type="non-terminal residue" evidence="20">
    <location>
        <position position="488"/>
    </location>
</feature>
<dbReference type="EMBL" id="JAIWYP010000006">
    <property type="protein sequence ID" value="KAH3806391.1"/>
    <property type="molecule type" value="Genomic_DNA"/>
</dbReference>
<proteinExistence type="inferred from homology"/>
<dbReference type="Gene3D" id="1.10.10.350">
    <property type="match status" value="1"/>
</dbReference>
<dbReference type="SUPFAM" id="SSF48163">
    <property type="entry name" value="An anticodon-binding domain of class I aminoacyl-tRNA synthetases"/>
    <property type="match status" value="1"/>
</dbReference>
<dbReference type="AlphaFoldDB" id="A0A9D4JAY0"/>
<keyword evidence="6 17" id="KW-0067">ATP-binding</keyword>
<evidence type="ECO:0000256" key="7">
    <source>
        <dbReference type="ARBA" id="ARBA00022917"/>
    </source>
</evidence>
<keyword evidence="21" id="KW-1185">Reference proteome</keyword>
<dbReference type="EC" id="6.1.1.17" evidence="3"/>
<dbReference type="PROSITE" id="PS00178">
    <property type="entry name" value="AA_TRNA_LIGASE_I"/>
    <property type="match status" value="1"/>
</dbReference>
<dbReference type="SUPFAM" id="SSF52374">
    <property type="entry name" value="Nucleotidylyl transferase"/>
    <property type="match status" value="1"/>
</dbReference>
<protein>
    <recommendedName>
        <fullName evidence="11">Nondiscriminating glutamyl-tRNA synthetase EARS2, mitochondrial</fullName>
        <ecNumber evidence="3">6.1.1.17</ecNumber>
        <ecNumber evidence="10">6.1.1.24</ecNumber>
    </recommendedName>
    <alternativeName>
        <fullName evidence="13">Glutamate--tRNA(Gln) ligase EARS2, mitochondrial</fullName>
    </alternativeName>
    <alternativeName>
        <fullName evidence="9">Glutamyl-tRNA synthetase</fullName>
    </alternativeName>
    <alternativeName>
        <fullName evidence="12">Mitochondrial glutamyl-tRNA synthetase</fullName>
    </alternativeName>
</protein>
<keyword evidence="7 17" id="KW-0648">Protein biosynthesis</keyword>
<dbReference type="Pfam" id="PF19269">
    <property type="entry name" value="Anticodon_2"/>
    <property type="match status" value="1"/>
</dbReference>
<dbReference type="PANTHER" id="PTHR43311:SF2">
    <property type="entry name" value="GLUTAMATE--TRNA LIGASE, MITOCHONDRIAL-RELATED"/>
    <property type="match status" value="1"/>
</dbReference>
<dbReference type="GO" id="GO:0050561">
    <property type="term" value="F:glutamate-tRNA(Gln) ligase activity"/>
    <property type="evidence" value="ECO:0007669"/>
    <property type="project" value="UniProtKB-EC"/>
</dbReference>
<dbReference type="FunFam" id="3.40.50.620:FF:000045">
    <property type="entry name" value="Glutamate--tRNA ligase, mitochondrial"/>
    <property type="match status" value="1"/>
</dbReference>